<dbReference type="InterPro" id="IPR023996">
    <property type="entry name" value="TonB-dep_OMP_SusC/RagA"/>
</dbReference>
<dbReference type="InterPro" id="IPR037066">
    <property type="entry name" value="Plug_dom_sf"/>
</dbReference>
<sequence length="1068" mass="118694">MKARKLLTNNSNAIRSGIFFLLLCLSFPSSFGAVIEAAPLVVQEQEIEITGTVISEADGMPLPGVNVMVKGTTVGTVTDFDGNYSITVPSSESALVFSFLGFKTIEETVGNRRSIDVNMFTDENALNEVVVVGYGAKKRESLTGAIEQVDSEAFQDRAVTNPALALQGQTPGLTVTRSSPRPGNEDVALQIRGATSVNGGEPLVVIDGVPVIGLREFYNMNPDDIESVSVLKDGAASIYGSRAANGVILVTTKDGKGKMTVEYKGNFRLNTIGIRPPAPSMEEYATLWLDAVAEDGTGDYWGWANRENLERLQQGVEGIYRTPFWGDIFIGDANRFDELYGNSYSHQQNLSISGSTEKTNYRLSASFADNKGALKTAYDGQKEYNVRFNYDFDVSDRFSLQTGVNYQRSVRSEPSSGLGVNAVSFDPPFFPALNPYGQWYANFGIAGNRNSTAATTDGGRRDFTEDLTRIFVNGEFDIFDKLSLRGTASFNKRLGRDDLYYLTVQPYTWAGEISPERINSTPLYAVRTYDRTYQNYGAFLEYAEDTFFENHTISALIGVTADLQDDKNLYAERTGLEDLGVYDLNVAPEDNMRNGGGQSHWGLYSYLARFNYDFQEKYLIELIGRRDGSSRFAPGYKWSNFGSISAGWIITKEKFMSNLEAISFAKLRGSYGEMGNQEGIGLYDYVSGISRGSMPFGLSPQLQSTSQVSGLTSDTRTWERVKMSNIAIDLRFLENRLSATFEYFEKENDGMLVPVVYPDLLGGTAPRSNSGVLETQGWEAIVGWNDKLGDDFSYNISANMSNNTNELVQMEGQTAIQAGLVETVEGYPLNSYFLYETDGFLENQEAVNTYYDRLASETQGEIPVESDATQALRPGDTRRIDLDGNGYIDDIGGEGESGDVKFMGDAAPHYTFGINLGANWKGFDFNAMFQGVLDQNVLRTGYLAYPFYTLYTNQNVSYLGETWTENNTTSEYPRLTTNTNRARWNWGNNDFMLQNNRYIRLKNIVLGYTIPSNYTKVVGMEKVRFYFSGNDLFEITSIKDGYDPETGESTNAIYPFTRTWALGVNITF</sequence>
<keyword evidence="11" id="KW-0675">Receptor</keyword>
<evidence type="ECO:0000256" key="7">
    <source>
        <dbReference type="ARBA" id="ARBA00023237"/>
    </source>
</evidence>
<proteinExistence type="inferred from homology"/>
<evidence type="ECO:0000256" key="9">
    <source>
        <dbReference type="SAM" id="SignalP"/>
    </source>
</evidence>
<dbReference type="Gene3D" id="2.40.170.20">
    <property type="entry name" value="TonB-dependent receptor, beta-barrel domain"/>
    <property type="match status" value="1"/>
</dbReference>
<dbReference type="EMBL" id="JAVRHN010000001">
    <property type="protein sequence ID" value="MDT0684747.1"/>
    <property type="molecule type" value="Genomic_DNA"/>
</dbReference>
<dbReference type="InterPro" id="IPR012910">
    <property type="entry name" value="Plug_dom"/>
</dbReference>
<feature type="chain" id="PRO_5045489393" evidence="9">
    <location>
        <begin position="33"/>
        <end position="1068"/>
    </location>
</feature>
<dbReference type="Pfam" id="PF13715">
    <property type="entry name" value="CarbopepD_reg_2"/>
    <property type="match status" value="1"/>
</dbReference>
<evidence type="ECO:0000256" key="2">
    <source>
        <dbReference type="ARBA" id="ARBA00022448"/>
    </source>
</evidence>
<dbReference type="NCBIfam" id="TIGR04057">
    <property type="entry name" value="SusC_RagA_signa"/>
    <property type="match status" value="1"/>
</dbReference>
<keyword evidence="6 8" id="KW-0472">Membrane</keyword>
<evidence type="ECO:0000256" key="1">
    <source>
        <dbReference type="ARBA" id="ARBA00004571"/>
    </source>
</evidence>
<dbReference type="Pfam" id="PF07715">
    <property type="entry name" value="Plug"/>
    <property type="match status" value="1"/>
</dbReference>
<evidence type="ECO:0000313" key="11">
    <source>
        <dbReference type="EMBL" id="MDT0684747.1"/>
    </source>
</evidence>
<keyword evidence="2 8" id="KW-0813">Transport</keyword>
<dbReference type="SUPFAM" id="SSF56935">
    <property type="entry name" value="Porins"/>
    <property type="match status" value="1"/>
</dbReference>
<evidence type="ECO:0000256" key="5">
    <source>
        <dbReference type="ARBA" id="ARBA00022729"/>
    </source>
</evidence>
<keyword evidence="5 9" id="KW-0732">Signal</keyword>
<evidence type="ECO:0000313" key="12">
    <source>
        <dbReference type="Proteomes" id="UP001253848"/>
    </source>
</evidence>
<comment type="similarity">
    <text evidence="8">Belongs to the TonB-dependent receptor family.</text>
</comment>
<dbReference type="InterPro" id="IPR023997">
    <property type="entry name" value="TonB-dep_OMP_SusC/RagA_CS"/>
</dbReference>
<gene>
    <name evidence="11" type="ORF">RM541_00090</name>
</gene>
<dbReference type="Gene3D" id="2.170.130.10">
    <property type="entry name" value="TonB-dependent receptor, plug domain"/>
    <property type="match status" value="1"/>
</dbReference>
<comment type="caution">
    <text evidence="11">The sequence shown here is derived from an EMBL/GenBank/DDBJ whole genome shotgun (WGS) entry which is preliminary data.</text>
</comment>
<dbReference type="Gene3D" id="2.60.40.1120">
    <property type="entry name" value="Carboxypeptidase-like, regulatory domain"/>
    <property type="match status" value="1"/>
</dbReference>
<keyword evidence="7 8" id="KW-0998">Cell outer membrane</keyword>
<keyword evidence="4 8" id="KW-0812">Transmembrane</keyword>
<accession>A0ABU3DNT7</accession>
<evidence type="ECO:0000256" key="6">
    <source>
        <dbReference type="ARBA" id="ARBA00023136"/>
    </source>
</evidence>
<dbReference type="PANTHER" id="PTHR30069">
    <property type="entry name" value="TONB-DEPENDENT OUTER MEMBRANE RECEPTOR"/>
    <property type="match status" value="1"/>
</dbReference>
<dbReference type="PROSITE" id="PS52016">
    <property type="entry name" value="TONB_DEPENDENT_REC_3"/>
    <property type="match status" value="1"/>
</dbReference>
<evidence type="ECO:0000256" key="4">
    <source>
        <dbReference type="ARBA" id="ARBA00022692"/>
    </source>
</evidence>
<evidence type="ECO:0000256" key="3">
    <source>
        <dbReference type="ARBA" id="ARBA00022452"/>
    </source>
</evidence>
<organism evidence="11 12">
    <name type="scientific">Autumnicola psychrophila</name>
    <dbReference type="NCBI Taxonomy" id="3075592"/>
    <lineage>
        <taxon>Bacteria</taxon>
        <taxon>Pseudomonadati</taxon>
        <taxon>Bacteroidota</taxon>
        <taxon>Flavobacteriia</taxon>
        <taxon>Flavobacteriales</taxon>
        <taxon>Flavobacteriaceae</taxon>
        <taxon>Autumnicola</taxon>
    </lineage>
</organism>
<dbReference type="InterPro" id="IPR036942">
    <property type="entry name" value="Beta-barrel_TonB_sf"/>
</dbReference>
<protein>
    <submittedName>
        <fullName evidence="11">TonB-dependent receptor</fullName>
    </submittedName>
</protein>
<feature type="signal peptide" evidence="9">
    <location>
        <begin position="1"/>
        <end position="32"/>
    </location>
</feature>
<feature type="domain" description="TonB-dependent receptor plug" evidence="10">
    <location>
        <begin position="140"/>
        <end position="247"/>
    </location>
</feature>
<keyword evidence="12" id="KW-1185">Reference proteome</keyword>
<dbReference type="InterPro" id="IPR039426">
    <property type="entry name" value="TonB-dep_rcpt-like"/>
</dbReference>
<reference evidence="11 12" key="1">
    <citation type="submission" date="2023-09" db="EMBL/GenBank/DDBJ databases">
        <authorList>
            <person name="Rey-Velasco X."/>
        </authorList>
    </citation>
    <scope>NUCLEOTIDE SEQUENCE [LARGE SCALE GENOMIC DNA]</scope>
    <source>
        <strain evidence="11 12">F225</strain>
    </source>
</reference>
<dbReference type="Proteomes" id="UP001253848">
    <property type="component" value="Unassembled WGS sequence"/>
</dbReference>
<evidence type="ECO:0000259" key="10">
    <source>
        <dbReference type="Pfam" id="PF07715"/>
    </source>
</evidence>
<name>A0ABU3DNT7_9FLAO</name>
<dbReference type="InterPro" id="IPR008969">
    <property type="entry name" value="CarboxyPept-like_regulatory"/>
</dbReference>
<dbReference type="SUPFAM" id="SSF49464">
    <property type="entry name" value="Carboxypeptidase regulatory domain-like"/>
    <property type="match status" value="1"/>
</dbReference>
<keyword evidence="3 8" id="KW-1134">Transmembrane beta strand</keyword>
<dbReference type="RefSeq" id="WP_311498226.1">
    <property type="nucleotide sequence ID" value="NZ_JAVRHN010000001.1"/>
</dbReference>
<dbReference type="PANTHER" id="PTHR30069:SF29">
    <property type="entry name" value="HEMOGLOBIN AND HEMOGLOBIN-HAPTOGLOBIN-BINDING PROTEIN 1-RELATED"/>
    <property type="match status" value="1"/>
</dbReference>
<comment type="subcellular location">
    <subcellularLocation>
        <location evidence="1 8">Cell outer membrane</location>
        <topology evidence="1 8">Multi-pass membrane protein</topology>
    </subcellularLocation>
</comment>
<evidence type="ECO:0000256" key="8">
    <source>
        <dbReference type="PROSITE-ProRule" id="PRU01360"/>
    </source>
</evidence>
<dbReference type="NCBIfam" id="TIGR04056">
    <property type="entry name" value="OMP_RagA_SusC"/>
    <property type="match status" value="1"/>
</dbReference>